<protein>
    <submittedName>
        <fullName evidence="1">Uncharacterized protein</fullName>
    </submittedName>
</protein>
<accession>A0A1Y4L2X9</accession>
<proteinExistence type="predicted"/>
<reference evidence="2" key="1">
    <citation type="submission" date="2017-04" db="EMBL/GenBank/DDBJ databases">
        <title>Function of individual gut microbiota members based on whole genome sequencing of pure cultures obtained from chicken caecum.</title>
        <authorList>
            <person name="Medvecky M."/>
            <person name="Cejkova D."/>
            <person name="Polansky O."/>
            <person name="Karasova D."/>
            <person name="Kubasova T."/>
            <person name="Cizek A."/>
            <person name="Rychlik I."/>
        </authorList>
    </citation>
    <scope>NUCLEOTIDE SEQUENCE [LARGE SCALE GENOMIC DNA]</scope>
    <source>
        <strain evidence="2">An180</strain>
    </source>
</reference>
<sequence length="240" mass="26348">MYGFIIPAKGMELLTGLLAGDTLTITRCMVGTGQVPAETQPTALTDLVAPIAQATSTQPLVHGKQVDFTIQYRNDLHGGLENGFYLREFGVFARDKSGAEVMIYYGNLGDYPQWVQPYTQGAVEVRSFPVAIGVSNAPTVILEYNADAFMTAEDVADYCTVVILPQFLDEARRLIAEHNADPAAHPYILGEVEQVKSRVALIELQYSTDVNGNPFRVTFENLDAVDVQGVWNQPAARIEF</sequence>
<dbReference type="RefSeq" id="WP_087374646.1">
    <property type="nucleotide sequence ID" value="NZ_NFKK01000024.1"/>
</dbReference>
<dbReference type="Proteomes" id="UP000195897">
    <property type="component" value="Unassembled WGS sequence"/>
</dbReference>
<organism evidence="1 2">
    <name type="scientific">Butyricicoccus pullicaecorum</name>
    <dbReference type="NCBI Taxonomy" id="501571"/>
    <lineage>
        <taxon>Bacteria</taxon>
        <taxon>Bacillati</taxon>
        <taxon>Bacillota</taxon>
        <taxon>Clostridia</taxon>
        <taxon>Eubacteriales</taxon>
        <taxon>Butyricicoccaceae</taxon>
        <taxon>Butyricicoccus</taxon>
    </lineage>
</organism>
<name>A0A1Y4L2X9_9FIRM</name>
<comment type="caution">
    <text evidence="1">The sequence shown here is derived from an EMBL/GenBank/DDBJ whole genome shotgun (WGS) entry which is preliminary data.</text>
</comment>
<dbReference type="AlphaFoldDB" id="A0A1Y4L2X9"/>
<evidence type="ECO:0000313" key="2">
    <source>
        <dbReference type="Proteomes" id="UP000195897"/>
    </source>
</evidence>
<evidence type="ECO:0000313" key="1">
    <source>
        <dbReference type="EMBL" id="OUP51138.1"/>
    </source>
</evidence>
<dbReference type="EMBL" id="NFKK01000024">
    <property type="protein sequence ID" value="OUP51138.1"/>
    <property type="molecule type" value="Genomic_DNA"/>
</dbReference>
<gene>
    <name evidence="1" type="ORF">B5F17_13480</name>
</gene>